<evidence type="ECO:0000313" key="2">
    <source>
        <dbReference type="EMBL" id="TXF91287.1"/>
    </source>
</evidence>
<protein>
    <recommendedName>
        <fullName evidence="4">Secreted protein (Por secretion system target)</fullName>
    </recommendedName>
</protein>
<accession>A0A5C7FT65</accession>
<evidence type="ECO:0000256" key="1">
    <source>
        <dbReference type="SAM" id="SignalP"/>
    </source>
</evidence>
<comment type="caution">
    <text evidence="2">The sequence shown here is derived from an EMBL/GenBank/DDBJ whole genome shotgun (WGS) entry which is preliminary data.</text>
</comment>
<dbReference type="EMBL" id="VOXD01000003">
    <property type="protein sequence ID" value="TXF91287.1"/>
    <property type="molecule type" value="Genomic_DNA"/>
</dbReference>
<proteinExistence type="predicted"/>
<keyword evidence="1" id="KW-0732">Signal</keyword>
<feature type="chain" id="PRO_5022821819" description="Secreted protein (Por secretion system target)" evidence="1">
    <location>
        <begin position="20"/>
        <end position="199"/>
    </location>
</feature>
<dbReference type="AlphaFoldDB" id="A0A5C7FT65"/>
<evidence type="ECO:0000313" key="3">
    <source>
        <dbReference type="Proteomes" id="UP000321907"/>
    </source>
</evidence>
<gene>
    <name evidence="2" type="ORF">FUA23_03425</name>
</gene>
<dbReference type="RefSeq" id="WP_147929306.1">
    <property type="nucleotide sequence ID" value="NZ_VOXD01000003.1"/>
</dbReference>
<evidence type="ECO:0008006" key="4">
    <source>
        <dbReference type="Google" id="ProtNLM"/>
    </source>
</evidence>
<keyword evidence="3" id="KW-1185">Reference proteome</keyword>
<sequence length="199" mass="21899">MKVFTTFLILILATASAFASIDPQDLTVQRDVTSGTIVMRSTVALSQAASFEITDAFGNVVYVDSVAKGDFVNKRFKEVLFSGNTYNIIVTDKMGKTTLPLKMNAKYSIAKVDKATHLVYPTMNFKSDRTMVVAYTNKTGKRVDIKIANDKGETVFTDQVSGPEDIRRAYQLDQLQSGAYQLIVSSGDVKNHTTAFALQ</sequence>
<feature type="signal peptide" evidence="1">
    <location>
        <begin position="1"/>
        <end position="19"/>
    </location>
</feature>
<dbReference type="Proteomes" id="UP000321907">
    <property type="component" value="Unassembled WGS sequence"/>
</dbReference>
<dbReference type="OrthoDB" id="1492409at2"/>
<organism evidence="2 3">
    <name type="scientific">Neolewinella aurantiaca</name>
    <dbReference type="NCBI Taxonomy" id="2602767"/>
    <lineage>
        <taxon>Bacteria</taxon>
        <taxon>Pseudomonadati</taxon>
        <taxon>Bacteroidota</taxon>
        <taxon>Saprospiria</taxon>
        <taxon>Saprospirales</taxon>
        <taxon>Lewinellaceae</taxon>
        <taxon>Neolewinella</taxon>
    </lineage>
</organism>
<name>A0A5C7FT65_9BACT</name>
<reference evidence="2 3" key="1">
    <citation type="submission" date="2019-08" db="EMBL/GenBank/DDBJ databases">
        <title>Lewinella sp. strain SSH13 Genome sequencing and assembly.</title>
        <authorList>
            <person name="Kim I."/>
        </authorList>
    </citation>
    <scope>NUCLEOTIDE SEQUENCE [LARGE SCALE GENOMIC DNA]</scope>
    <source>
        <strain evidence="2 3">SSH13</strain>
    </source>
</reference>